<feature type="chain" id="PRO_5047314214" description="PLC-like phosphodiesterase" evidence="1">
    <location>
        <begin position="19"/>
        <end position="360"/>
    </location>
</feature>
<gene>
    <name evidence="2" type="ORF">IL334_006578</name>
</gene>
<organism evidence="2 3">
    <name type="scientific">Kwoniella shivajii</name>
    <dbReference type="NCBI Taxonomy" id="564305"/>
    <lineage>
        <taxon>Eukaryota</taxon>
        <taxon>Fungi</taxon>
        <taxon>Dikarya</taxon>
        <taxon>Basidiomycota</taxon>
        <taxon>Agaricomycotina</taxon>
        <taxon>Tremellomycetes</taxon>
        <taxon>Tremellales</taxon>
        <taxon>Cryptococcaceae</taxon>
        <taxon>Kwoniella</taxon>
    </lineage>
</organism>
<dbReference type="Pfam" id="PF26146">
    <property type="entry name" value="PI-PLC_X"/>
    <property type="match status" value="1"/>
</dbReference>
<dbReference type="Proteomes" id="UP001329825">
    <property type="component" value="Chromosome 9"/>
</dbReference>
<dbReference type="PANTHER" id="PTHR13593:SF140">
    <property type="entry name" value="PLC-LIKE PHOSPHODIESTERASE"/>
    <property type="match status" value="1"/>
</dbReference>
<dbReference type="PROSITE" id="PS50007">
    <property type="entry name" value="PIPLC_X_DOMAIN"/>
    <property type="match status" value="1"/>
</dbReference>
<accession>A0ABZ1D8F8</accession>
<protein>
    <recommendedName>
        <fullName evidence="4">PLC-like phosphodiesterase</fullName>
    </recommendedName>
</protein>
<dbReference type="PANTHER" id="PTHR13593">
    <property type="match status" value="1"/>
</dbReference>
<evidence type="ECO:0008006" key="4">
    <source>
        <dbReference type="Google" id="ProtNLM"/>
    </source>
</evidence>
<dbReference type="RefSeq" id="XP_062794328.1">
    <property type="nucleotide sequence ID" value="XM_062938277.1"/>
</dbReference>
<keyword evidence="3" id="KW-1185">Reference proteome</keyword>
<sequence>MFTLLPLAALALAGSSLAATTCNGHAELCSRQYSNVTFIGAHDSYAVGDSIADNQDKDVTDQLNDGIRTLQLQAHNASDGVHLCHTSCALLDGGLLSDYLGKVVSWVSSNPNDVVTIILTNPENLPVSTYSPILSSSGIETYLYQPSSSSLALSDWPTLGELVDQKKTVVAFLDFEADFSTEPGLIDEFSNMWEDAYDVTDASFQCAVNRTSGSASSQMYMINHFLDTTYAFGGTSFFVPNKDALNTTNAESGDGSIGYHVGNCVQLWGRNPNHILLDFYDTTSNVPFNVAASLNGVSQPTNTVTAGDATTSTTSGSTAKVSTSNLSSSAVGSFDGAKNGFILALGIVGAGTVGLSKVFM</sequence>
<dbReference type="SUPFAM" id="SSF51695">
    <property type="entry name" value="PLC-like phosphodiesterases"/>
    <property type="match status" value="1"/>
</dbReference>
<evidence type="ECO:0000256" key="1">
    <source>
        <dbReference type="SAM" id="SignalP"/>
    </source>
</evidence>
<reference evidence="2 3" key="1">
    <citation type="submission" date="2024-01" db="EMBL/GenBank/DDBJ databases">
        <title>Comparative genomics of Cryptococcus and Kwoniella reveals pathogenesis evolution and contrasting modes of karyotype evolution via chromosome fusion or intercentromeric recombination.</title>
        <authorList>
            <person name="Coelho M.A."/>
            <person name="David-Palma M."/>
            <person name="Shea T."/>
            <person name="Bowers K."/>
            <person name="McGinley-Smith S."/>
            <person name="Mohammad A.W."/>
            <person name="Gnirke A."/>
            <person name="Yurkov A.M."/>
            <person name="Nowrousian M."/>
            <person name="Sun S."/>
            <person name="Cuomo C.A."/>
            <person name="Heitman J."/>
        </authorList>
    </citation>
    <scope>NUCLEOTIDE SEQUENCE [LARGE SCALE GENOMIC DNA]</scope>
    <source>
        <strain evidence="2">CBS 11374</strain>
    </source>
</reference>
<evidence type="ECO:0000313" key="3">
    <source>
        <dbReference type="Proteomes" id="UP001329825"/>
    </source>
</evidence>
<dbReference type="GeneID" id="87958708"/>
<dbReference type="EMBL" id="CP141889">
    <property type="protein sequence ID" value="WRT69589.1"/>
    <property type="molecule type" value="Genomic_DNA"/>
</dbReference>
<evidence type="ECO:0000313" key="2">
    <source>
        <dbReference type="EMBL" id="WRT69589.1"/>
    </source>
</evidence>
<name>A0ABZ1D8F8_9TREE</name>
<dbReference type="InterPro" id="IPR051057">
    <property type="entry name" value="PI-PLC_domain"/>
</dbReference>
<feature type="signal peptide" evidence="1">
    <location>
        <begin position="1"/>
        <end position="18"/>
    </location>
</feature>
<keyword evidence="1" id="KW-0732">Signal</keyword>
<proteinExistence type="predicted"/>
<dbReference type="Gene3D" id="3.20.20.190">
    <property type="entry name" value="Phosphatidylinositol (PI) phosphodiesterase"/>
    <property type="match status" value="1"/>
</dbReference>
<dbReference type="InterPro" id="IPR017946">
    <property type="entry name" value="PLC-like_Pdiesterase_TIM-brl"/>
</dbReference>